<organism evidence="1 2">
    <name type="scientific">Cystobacter fuscus (strain ATCC 25194 / DSM 2262 / NBRC 100088 / M29)</name>
    <dbReference type="NCBI Taxonomy" id="1242864"/>
    <lineage>
        <taxon>Bacteria</taxon>
        <taxon>Pseudomonadati</taxon>
        <taxon>Myxococcota</taxon>
        <taxon>Myxococcia</taxon>
        <taxon>Myxococcales</taxon>
        <taxon>Cystobacterineae</taxon>
        <taxon>Archangiaceae</taxon>
        <taxon>Cystobacter</taxon>
    </lineage>
</organism>
<sequence length="48" mass="4970">MRTPGAGTRSRRNACLVGERGVGVRNLVLVGALAVCVWGQGVADFIAD</sequence>
<dbReference type="Proteomes" id="UP000011682">
    <property type="component" value="Unassembled WGS sequence"/>
</dbReference>
<dbReference type="RefSeq" id="WP_002629437.1">
    <property type="nucleotide sequence ID" value="NZ_ANAH02000015.1"/>
</dbReference>
<dbReference type="AlphaFoldDB" id="S9QTA9"/>
<gene>
    <name evidence="1" type="ORF">D187_002632</name>
</gene>
<comment type="caution">
    <text evidence="1">The sequence shown here is derived from an EMBL/GenBank/DDBJ whole genome shotgun (WGS) entry which is preliminary data.</text>
</comment>
<keyword evidence="2" id="KW-1185">Reference proteome</keyword>
<accession>S9QTA9</accession>
<evidence type="ECO:0000313" key="1">
    <source>
        <dbReference type="EMBL" id="EPX59888.1"/>
    </source>
</evidence>
<name>S9QTA9_CYSF2</name>
<protein>
    <submittedName>
        <fullName evidence="1">Uncharacterized protein</fullName>
    </submittedName>
</protein>
<dbReference type="EMBL" id="ANAH02000015">
    <property type="protein sequence ID" value="EPX59888.1"/>
    <property type="molecule type" value="Genomic_DNA"/>
</dbReference>
<proteinExistence type="predicted"/>
<reference evidence="1" key="1">
    <citation type="submission" date="2013-05" db="EMBL/GenBank/DDBJ databases">
        <title>Genome assembly of Cystobacter fuscus DSM 2262.</title>
        <authorList>
            <person name="Sharma G."/>
            <person name="Khatri I."/>
            <person name="Kaur C."/>
            <person name="Mayilraj S."/>
            <person name="Subramanian S."/>
        </authorList>
    </citation>
    <scope>NUCLEOTIDE SEQUENCE [LARGE SCALE GENOMIC DNA]</scope>
    <source>
        <strain evidence="1">DSM 2262</strain>
    </source>
</reference>
<evidence type="ECO:0000313" key="2">
    <source>
        <dbReference type="Proteomes" id="UP000011682"/>
    </source>
</evidence>